<name>A0ABU4AIG4_9HYPH</name>
<evidence type="ECO:0000313" key="9">
    <source>
        <dbReference type="Proteomes" id="UP001185659"/>
    </source>
</evidence>
<dbReference type="Gene3D" id="3.40.50.620">
    <property type="entry name" value="HUPs"/>
    <property type="match status" value="1"/>
</dbReference>
<evidence type="ECO:0000313" key="8">
    <source>
        <dbReference type="EMBL" id="MDV6226018.1"/>
    </source>
</evidence>
<feature type="binding site" evidence="6">
    <location>
        <begin position="6"/>
        <end position="11"/>
    </location>
    <ligand>
        <name>ATP</name>
        <dbReference type="ChEBI" id="CHEBI:30616"/>
    </ligand>
</feature>
<evidence type="ECO:0000256" key="2">
    <source>
        <dbReference type="ARBA" id="ARBA00022694"/>
    </source>
</evidence>
<accession>A0ABU4AIG4</accession>
<keyword evidence="9" id="KW-1185">Reference proteome</keyword>
<dbReference type="RefSeq" id="WP_317560829.1">
    <property type="nucleotide sequence ID" value="NZ_JAWLIP010000002.1"/>
</dbReference>
<dbReference type="EMBL" id="JAWLIP010000002">
    <property type="protein sequence ID" value="MDV6226018.1"/>
    <property type="molecule type" value="Genomic_DNA"/>
</dbReference>
<dbReference type="InterPro" id="IPR014729">
    <property type="entry name" value="Rossmann-like_a/b/a_fold"/>
</dbReference>
<dbReference type="GO" id="GO:0032267">
    <property type="term" value="F:tRNA(Ile)-lysidine synthase activity"/>
    <property type="evidence" value="ECO:0007669"/>
    <property type="project" value="UniProtKB-EC"/>
</dbReference>
<comment type="function">
    <text evidence="6">Ligates lysine onto the cytidine present at position 34 of the AUA codon-specific tRNA(Ile) that contains the anticodon CAU, in an ATP-dependent manner. Cytidine is converted to lysidine, thus changing the amino acid specificity of the tRNA from methionine to isoleucine.</text>
</comment>
<keyword evidence="2 6" id="KW-0819">tRNA processing</keyword>
<proteinExistence type="inferred from homology"/>
<feature type="domain" description="tRNA(Ile)-lysidine/2-thiocytidine synthase N-terminal" evidence="7">
    <location>
        <begin position="2"/>
        <end position="181"/>
    </location>
</feature>
<dbReference type="Pfam" id="PF01171">
    <property type="entry name" value="ATP_bind_3"/>
    <property type="match status" value="1"/>
</dbReference>
<organism evidence="8 9">
    <name type="scientific">Nitratireductor aquimarinus</name>
    <dbReference type="NCBI Taxonomy" id="889300"/>
    <lineage>
        <taxon>Bacteria</taxon>
        <taxon>Pseudomonadati</taxon>
        <taxon>Pseudomonadota</taxon>
        <taxon>Alphaproteobacteria</taxon>
        <taxon>Hyphomicrobiales</taxon>
        <taxon>Phyllobacteriaceae</taxon>
        <taxon>Nitratireductor</taxon>
    </lineage>
</organism>
<dbReference type="NCBIfam" id="TIGR02432">
    <property type="entry name" value="lysidine_TilS_N"/>
    <property type="match status" value="1"/>
</dbReference>
<dbReference type="CDD" id="cd01992">
    <property type="entry name" value="TilS_N"/>
    <property type="match status" value="1"/>
</dbReference>
<comment type="catalytic activity">
    <reaction evidence="5 6">
        <text>cytidine(34) in tRNA(Ile2) + L-lysine + ATP = lysidine(34) in tRNA(Ile2) + AMP + diphosphate + H(+)</text>
        <dbReference type="Rhea" id="RHEA:43744"/>
        <dbReference type="Rhea" id="RHEA-COMP:10625"/>
        <dbReference type="Rhea" id="RHEA-COMP:10670"/>
        <dbReference type="ChEBI" id="CHEBI:15378"/>
        <dbReference type="ChEBI" id="CHEBI:30616"/>
        <dbReference type="ChEBI" id="CHEBI:32551"/>
        <dbReference type="ChEBI" id="CHEBI:33019"/>
        <dbReference type="ChEBI" id="CHEBI:82748"/>
        <dbReference type="ChEBI" id="CHEBI:83665"/>
        <dbReference type="ChEBI" id="CHEBI:456215"/>
        <dbReference type="EC" id="6.3.4.19"/>
    </reaction>
</comment>
<reference evidence="8 9" key="1">
    <citation type="submission" date="2023-10" db="EMBL/GenBank/DDBJ databases">
        <authorList>
            <person name="Venkata Ramana C."/>
            <person name="Sasikala C."/>
            <person name="Dhurka M."/>
        </authorList>
    </citation>
    <scope>NUCLEOTIDE SEQUENCE [LARGE SCALE GENOMIC DNA]</scope>
    <source>
        <strain evidence="8 9">KCTC 32151</strain>
    </source>
</reference>
<comment type="caution">
    <text evidence="8">The sequence shown here is derived from an EMBL/GenBank/DDBJ whole genome shotgun (WGS) entry which is preliminary data.</text>
</comment>
<sequence>MIAAVSGGGDSLALLFLLNDFLDTQADAPALTAVTVDHALRPEAADEARFVAALCRSHGIAHKTMVWRGEKPATGISASARAARLDLLAQAARDAGAGLIFTGHTQDDQAETVSMRADRGTGRGSAGIAPATLHDGSIWFARPLLGLHRGALRDYLVSRDLRWIDDPTNDNPAYERVRVRKALDAETARKLVHEATDAAAERMALGARAARLIDAHWRCVAPGLYRAETAFLDADDEPALLYALRVLAAMAGGAAQLPAIEPSGRVLLRLRDGFCATLSRAVLDLRSSGFYLHRERRNLPVLQAAAQHILWDGRYRLCADAGVTIAPFGVLARDCLPETASVTPQDVLFAAQFAEPAFWEGETCLGPARNRMKDGGLRVPAPWAHLLPSFDMVLAQALIRLTGAKTVIALPSADHIQRRGLT</sequence>
<dbReference type="InterPro" id="IPR012094">
    <property type="entry name" value="tRNA_Ile_lys_synt"/>
</dbReference>
<evidence type="ECO:0000256" key="1">
    <source>
        <dbReference type="ARBA" id="ARBA00022598"/>
    </source>
</evidence>
<dbReference type="PANTHER" id="PTHR43033:SF1">
    <property type="entry name" value="TRNA(ILE)-LYSIDINE SYNTHASE-RELATED"/>
    <property type="match status" value="1"/>
</dbReference>
<evidence type="ECO:0000256" key="5">
    <source>
        <dbReference type="ARBA" id="ARBA00048539"/>
    </source>
</evidence>
<dbReference type="EC" id="6.3.4.19" evidence="6"/>
<keyword evidence="6" id="KW-0963">Cytoplasm</keyword>
<evidence type="ECO:0000259" key="7">
    <source>
        <dbReference type="Pfam" id="PF01171"/>
    </source>
</evidence>
<dbReference type="Proteomes" id="UP001185659">
    <property type="component" value="Unassembled WGS sequence"/>
</dbReference>
<keyword evidence="3 6" id="KW-0547">Nucleotide-binding</keyword>
<keyword evidence="1 6" id="KW-0436">Ligase</keyword>
<evidence type="ECO:0000256" key="4">
    <source>
        <dbReference type="ARBA" id="ARBA00022840"/>
    </source>
</evidence>
<evidence type="ECO:0000256" key="3">
    <source>
        <dbReference type="ARBA" id="ARBA00022741"/>
    </source>
</evidence>
<comment type="similarity">
    <text evidence="6">Belongs to the tRNA(Ile)-lysidine synthase family.</text>
</comment>
<protein>
    <recommendedName>
        <fullName evidence="6">tRNA(Ile)-lysidine synthase</fullName>
        <ecNumber evidence="6">6.3.4.19</ecNumber>
    </recommendedName>
    <alternativeName>
        <fullName evidence="6">tRNA(Ile)-2-lysyl-cytidine synthase</fullName>
    </alternativeName>
    <alternativeName>
        <fullName evidence="6">tRNA(Ile)-lysidine synthetase</fullName>
    </alternativeName>
</protein>
<evidence type="ECO:0000256" key="6">
    <source>
        <dbReference type="HAMAP-Rule" id="MF_01161"/>
    </source>
</evidence>
<gene>
    <name evidence="6 8" type="primary">tilS</name>
    <name evidence="8" type="ORF">R2G56_06935</name>
</gene>
<dbReference type="InterPro" id="IPR012795">
    <property type="entry name" value="tRNA_Ile_lys_synt_N"/>
</dbReference>
<dbReference type="PANTHER" id="PTHR43033">
    <property type="entry name" value="TRNA(ILE)-LYSIDINE SYNTHASE-RELATED"/>
    <property type="match status" value="1"/>
</dbReference>
<keyword evidence="4 6" id="KW-0067">ATP-binding</keyword>
<dbReference type="HAMAP" id="MF_01161">
    <property type="entry name" value="tRNA_Ile_lys_synt"/>
    <property type="match status" value="1"/>
</dbReference>
<comment type="domain">
    <text evidence="6">The N-terminal region contains the highly conserved SGGXDS motif, predicted to be a P-loop motif involved in ATP binding.</text>
</comment>
<dbReference type="InterPro" id="IPR011063">
    <property type="entry name" value="TilS/TtcA_N"/>
</dbReference>
<dbReference type="SUPFAM" id="SSF52402">
    <property type="entry name" value="Adenine nucleotide alpha hydrolases-like"/>
    <property type="match status" value="1"/>
</dbReference>
<comment type="subcellular location">
    <subcellularLocation>
        <location evidence="6">Cytoplasm</location>
    </subcellularLocation>
</comment>